<dbReference type="STRING" id="990371.SAMN05421813_11151"/>
<protein>
    <submittedName>
        <fullName evidence="2">ROK family protein (Putative glucokinase)</fullName>
    </submittedName>
</protein>
<dbReference type="RefSeq" id="WP_090704276.1">
    <property type="nucleotide sequence ID" value="NZ_FNHH01000011.1"/>
</dbReference>
<reference evidence="3" key="1">
    <citation type="submission" date="2016-10" db="EMBL/GenBank/DDBJ databases">
        <authorList>
            <person name="Varghese N."/>
            <person name="Submissions S."/>
        </authorList>
    </citation>
    <scope>NUCLEOTIDE SEQUENCE [LARGE SCALE GENOMIC DNA]</scope>
    <source>
        <strain evidence="3">DSM 24536</strain>
    </source>
</reference>
<dbReference type="OrthoDB" id="9810372at2"/>
<keyword evidence="3" id="KW-1185">Reference proteome</keyword>
<gene>
    <name evidence="2" type="ORF">SAMN05421813_11151</name>
</gene>
<evidence type="ECO:0000313" key="2">
    <source>
        <dbReference type="EMBL" id="SDM39612.1"/>
    </source>
</evidence>
<name>A0A1G9SW27_9SPHI</name>
<dbReference type="InterPro" id="IPR000600">
    <property type="entry name" value="ROK"/>
</dbReference>
<accession>A0A1G9SW27</accession>
<dbReference type="InterPro" id="IPR036390">
    <property type="entry name" value="WH_DNA-bd_sf"/>
</dbReference>
<organism evidence="2 3">
    <name type="scientific">Daejeonella rubra</name>
    <dbReference type="NCBI Taxonomy" id="990371"/>
    <lineage>
        <taxon>Bacteria</taxon>
        <taxon>Pseudomonadati</taxon>
        <taxon>Bacteroidota</taxon>
        <taxon>Sphingobacteriia</taxon>
        <taxon>Sphingobacteriales</taxon>
        <taxon>Sphingobacteriaceae</taxon>
        <taxon>Daejeonella</taxon>
    </lineage>
</organism>
<evidence type="ECO:0000313" key="3">
    <source>
        <dbReference type="Proteomes" id="UP000199226"/>
    </source>
</evidence>
<comment type="similarity">
    <text evidence="1">Belongs to the ROK (NagC/XylR) family.</text>
</comment>
<dbReference type="InterPro" id="IPR036388">
    <property type="entry name" value="WH-like_DNA-bd_sf"/>
</dbReference>
<keyword evidence="2" id="KW-0418">Kinase</keyword>
<dbReference type="Gene3D" id="3.30.420.40">
    <property type="match status" value="2"/>
</dbReference>
<dbReference type="AlphaFoldDB" id="A0A1G9SW27"/>
<dbReference type="PROSITE" id="PS01125">
    <property type="entry name" value="ROK"/>
    <property type="match status" value="1"/>
</dbReference>
<dbReference type="SUPFAM" id="SSF53067">
    <property type="entry name" value="Actin-like ATPase domain"/>
    <property type="match status" value="1"/>
</dbReference>
<dbReference type="PANTHER" id="PTHR18964">
    <property type="entry name" value="ROK (REPRESSOR, ORF, KINASE) FAMILY"/>
    <property type="match status" value="1"/>
</dbReference>
<dbReference type="InterPro" id="IPR043129">
    <property type="entry name" value="ATPase_NBD"/>
</dbReference>
<dbReference type="GO" id="GO:0016301">
    <property type="term" value="F:kinase activity"/>
    <property type="evidence" value="ECO:0007669"/>
    <property type="project" value="UniProtKB-KW"/>
</dbReference>
<proteinExistence type="inferred from homology"/>
<dbReference type="Gene3D" id="1.10.10.10">
    <property type="entry name" value="Winged helix-like DNA-binding domain superfamily/Winged helix DNA-binding domain"/>
    <property type="match status" value="1"/>
</dbReference>
<evidence type="ECO:0000256" key="1">
    <source>
        <dbReference type="ARBA" id="ARBA00006479"/>
    </source>
</evidence>
<dbReference type="SUPFAM" id="SSF46785">
    <property type="entry name" value="Winged helix' DNA-binding domain"/>
    <property type="match status" value="1"/>
</dbReference>
<dbReference type="Pfam" id="PF00480">
    <property type="entry name" value="ROK"/>
    <property type="match status" value="1"/>
</dbReference>
<dbReference type="Proteomes" id="UP000199226">
    <property type="component" value="Unassembled WGS sequence"/>
</dbReference>
<dbReference type="EMBL" id="FNHH01000011">
    <property type="protein sequence ID" value="SDM39612.1"/>
    <property type="molecule type" value="Genomic_DNA"/>
</dbReference>
<keyword evidence="2" id="KW-0808">Transferase</keyword>
<sequence length="429" mass="46918">MKSLIIDKIHLDLLSNIEKKKYLQKVRLVKLLHADGANSNADIYNILGISSPTSFTLINELVSEGLIEKKGKGQSIGGRKPELYSLQNSSFFVLCIKMEQFKTDIAILDNNNNNISGINSLPLHITKEKDSIIEIHEFAEQLIHSSGINRNKLVGVGISMPGLVDSNTGQNFTYLTSPKEPKTLKDIFEEKFQKPVYIQNDVKTNALAEYHYGLAKNKKDVLVLLMDWGIGLGIIMDGKLQSGTSGFAGEIGHIPFVSDGELCHCGKRGCLETVVSGIAMAKMARDGIRSGQASILKKLSEEEIEQIVPFNVIEAANQGDQFAINILSQVGQSLGKAVATLIQLFNPELIILGGIMAQAKQYISIPMKHAINTYSMAQVRENTKIVLSELGNDAGLLGLADIVMEGTFKKQIELVCQKSTLSDNSKKAC</sequence>
<dbReference type="InterPro" id="IPR049874">
    <property type="entry name" value="ROK_cs"/>
</dbReference>
<dbReference type="PANTHER" id="PTHR18964:SF149">
    <property type="entry name" value="BIFUNCTIONAL UDP-N-ACETYLGLUCOSAMINE 2-EPIMERASE_N-ACETYLMANNOSAMINE KINASE"/>
    <property type="match status" value="1"/>
</dbReference>